<evidence type="ECO:0000313" key="1">
    <source>
        <dbReference type="EMBL" id="OPC76432.1"/>
    </source>
</evidence>
<dbReference type="EMBL" id="MWQN01000008">
    <property type="protein sequence ID" value="OPC76432.1"/>
    <property type="molecule type" value="Genomic_DNA"/>
</dbReference>
<sequence>MLTGPDTATGAVTRRKTIGGANVADDHMLSMAPRLRDQEMSLRGIAARLVITTGKKKGRHPSPATVMRMLREHDEKAAPASWLTNLGHAALLVVSSSLWENRAESGGTEAARPAATSHRVTIARSRSSALPPAIRGAIGGPFGGSIYIGLPSVGIAAGHRSCMPSRMAQTGMRYRM</sequence>
<organism evidence="1 2">
    <name type="scientific">Embleya scabrispora</name>
    <dbReference type="NCBI Taxonomy" id="159449"/>
    <lineage>
        <taxon>Bacteria</taxon>
        <taxon>Bacillati</taxon>
        <taxon>Actinomycetota</taxon>
        <taxon>Actinomycetes</taxon>
        <taxon>Kitasatosporales</taxon>
        <taxon>Streptomycetaceae</taxon>
        <taxon>Embleya</taxon>
    </lineage>
</organism>
<protein>
    <submittedName>
        <fullName evidence="1">Uncharacterized protein</fullName>
    </submittedName>
</protein>
<dbReference type="STRING" id="159449.B4N89_47370"/>
<evidence type="ECO:0000313" key="2">
    <source>
        <dbReference type="Proteomes" id="UP000190037"/>
    </source>
</evidence>
<gene>
    <name evidence="1" type="ORF">B4N89_47370</name>
</gene>
<proteinExistence type="predicted"/>
<comment type="caution">
    <text evidence="1">The sequence shown here is derived from an EMBL/GenBank/DDBJ whole genome shotgun (WGS) entry which is preliminary data.</text>
</comment>
<keyword evidence="2" id="KW-1185">Reference proteome</keyword>
<accession>A0A1T3NHZ8</accession>
<dbReference type="Proteomes" id="UP000190037">
    <property type="component" value="Unassembled WGS sequence"/>
</dbReference>
<reference evidence="1 2" key="1">
    <citation type="submission" date="2017-03" db="EMBL/GenBank/DDBJ databases">
        <title>Draft genome sequence of Streptomyces scabrisporus NF3, endophyte isolated from Amphipterygium adstringens.</title>
        <authorList>
            <person name="Vazquez M."/>
            <person name="Ceapa C.D."/>
            <person name="Rodriguez Luna D."/>
            <person name="Sanchez Esquivel S."/>
        </authorList>
    </citation>
    <scope>NUCLEOTIDE SEQUENCE [LARGE SCALE GENOMIC DNA]</scope>
    <source>
        <strain evidence="1 2">NF3</strain>
    </source>
</reference>
<dbReference type="AlphaFoldDB" id="A0A1T3NHZ8"/>
<name>A0A1T3NHZ8_9ACTN</name>